<dbReference type="FunFam" id="3.30.70.660:FF:000002">
    <property type="entry name" value="tRNA pseudouridine synthase"/>
    <property type="match status" value="1"/>
</dbReference>
<feature type="domain" description="Pseudouridine synthase I TruA alpha/beta" evidence="6">
    <location>
        <begin position="31"/>
        <end position="136"/>
    </location>
</feature>
<dbReference type="GO" id="GO:0003723">
    <property type="term" value="F:RNA binding"/>
    <property type="evidence" value="ECO:0007669"/>
    <property type="project" value="InterPro"/>
</dbReference>
<feature type="region of interest" description="Disordered" evidence="5">
    <location>
        <begin position="215"/>
        <end position="244"/>
    </location>
</feature>
<dbReference type="PANTHER" id="PTHR11142">
    <property type="entry name" value="PSEUDOURIDYLATE SYNTHASE"/>
    <property type="match status" value="1"/>
</dbReference>
<keyword evidence="2 4" id="KW-0819">tRNA processing</keyword>
<evidence type="ECO:0000256" key="1">
    <source>
        <dbReference type="ARBA" id="ARBA00009375"/>
    </source>
</evidence>
<dbReference type="AlphaFoldDB" id="A0A7S2IMH4"/>
<dbReference type="SUPFAM" id="SSF55120">
    <property type="entry name" value="Pseudouridine synthase"/>
    <property type="match status" value="1"/>
</dbReference>
<dbReference type="Pfam" id="PF01416">
    <property type="entry name" value="PseudoU_synth_1"/>
    <property type="match status" value="1"/>
</dbReference>
<protein>
    <recommendedName>
        <fullName evidence="4">tRNA pseudouridine synthase</fullName>
        <ecNumber evidence="4">5.4.99.12</ecNumber>
    </recommendedName>
</protein>
<gene>
    <name evidence="7" type="ORF">CBRE1094_LOCUS35343</name>
</gene>
<dbReference type="InterPro" id="IPR020097">
    <property type="entry name" value="PsdUridine_synth_TruA_a/b_dom"/>
</dbReference>
<dbReference type="GO" id="GO:1990481">
    <property type="term" value="P:mRNA pseudouridine synthesis"/>
    <property type="evidence" value="ECO:0007669"/>
    <property type="project" value="TreeGrafter"/>
</dbReference>
<dbReference type="GO" id="GO:0160147">
    <property type="term" value="F:tRNA pseudouridine(38-40) synthase activity"/>
    <property type="evidence" value="ECO:0007669"/>
    <property type="project" value="UniProtKB-EC"/>
</dbReference>
<dbReference type="EC" id="5.4.99.12" evidence="4"/>
<dbReference type="GO" id="GO:0031119">
    <property type="term" value="P:tRNA pseudouridine synthesis"/>
    <property type="evidence" value="ECO:0007669"/>
    <property type="project" value="TreeGrafter"/>
</dbReference>
<proteinExistence type="inferred from homology"/>
<dbReference type="Gene3D" id="3.30.70.660">
    <property type="entry name" value="Pseudouridine synthase I, catalytic domain, C-terminal subdomain"/>
    <property type="match status" value="1"/>
</dbReference>
<sequence>MTNAAVPANASSATAVPLGTDATARLRALLRTFEGTQSFHNFTDGKVTSADKTATRYMISITTGEPLMLSGVPYVPIRFHGQSFLLHQIRKMVGLTAATFRGDVPPDAIEVALRPGRIAPIPMAPSCALVLRRCLYTPYERKRNAEKFSDRNSVHFPESDAAKERFVTENILPHIAQCEAAGEFERFAEALSNYTLERKEPSVYFGMQQGVGAGGTAGPAVDIDGPASEVVGANPKKSETDGQN</sequence>
<organism evidence="7">
    <name type="scientific">Haptolina brevifila</name>
    <dbReference type="NCBI Taxonomy" id="156173"/>
    <lineage>
        <taxon>Eukaryota</taxon>
        <taxon>Haptista</taxon>
        <taxon>Haptophyta</taxon>
        <taxon>Prymnesiophyceae</taxon>
        <taxon>Prymnesiales</taxon>
        <taxon>Prymnesiaceae</taxon>
        <taxon>Haptolina</taxon>
    </lineage>
</organism>
<evidence type="ECO:0000256" key="3">
    <source>
        <dbReference type="ARBA" id="ARBA00023235"/>
    </source>
</evidence>
<accession>A0A7S2IMH4</accession>
<evidence type="ECO:0000259" key="6">
    <source>
        <dbReference type="Pfam" id="PF01416"/>
    </source>
</evidence>
<comment type="similarity">
    <text evidence="1 4">Belongs to the tRNA pseudouridine synthase TruA family.</text>
</comment>
<keyword evidence="3 4" id="KW-0413">Isomerase</keyword>
<evidence type="ECO:0000256" key="5">
    <source>
        <dbReference type="SAM" id="MobiDB-lite"/>
    </source>
</evidence>
<evidence type="ECO:0000256" key="2">
    <source>
        <dbReference type="ARBA" id="ARBA00022694"/>
    </source>
</evidence>
<evidence type="ECO:0000256" key="4">
    <source>
        <dbReference type="RuleBase" id="RU003792"/>
    </source>
</evidence>
<dbReference type="EMBL" id="HBGU01064888">
    <property type="protein sequence ID" value="CAD9523685.1"/>
    <property type="molecule type" value="Transcribed_RNA"/>
</dbReference>
<comment type="catalytic activity">
    <reaction evidence="4">
        <text>uridine(38/39/40) in tRNA = pseudouridine(38/39/40) in tRNA</text>
        <dbReference type="Rhea" id="RHEA:22376"/>
        <dbReference type="Rhea" id="RHEA-COMP:10085"/>
        <dbReference type="Rhea" id="RHEA-COMP:10087"/>
        <dbReference type="ChEBI" id="CHEBI:65314"/>
        <dbReference type="ChEBI" id="CHEBI:65315"/>
        <dbReference type="EC" id="5.4.99.12"/>
    </reaction>
</comment>
<name>A0A7S2IMH4_9EUKA</name>
<dbReference type="InterPro" id="IPR001406">
    <property type="entry name" value="PsdUridine_synth_TruA"/>
</dbReference>
<reference evidence="7" key="1">
    <citation type="submission" date="2021-01" db="EMBL/GenBank/DDBJ databases">
        <authorList>
            <person name="Corre E."/>
            <person name="Pelletier E."/>
            <person name="Niang G."/>
            <person name="Scheremetjew M."/>
            <person name="Finn R."/>
            <person name="Kale V."/>
            <person name="Holt S."/>
            <person name="Cochrane G."/>
            <person name="Meng A."/>
            <person name="Brown T."/>
            <person name="Cohen L."/>
        </authorList>
    </citation>
    <scope>NUCLEOTIDE SEQUENCE</scope>
    <source>
        <strain evidence="7">UTEX LB 985</strain>
    </source>
</reference>
<dbReference type="GO" id="GO:0005634">
    <property type="term" value="C:nucleus"/>
    <property type="evidence" value="ECO:0007669"/>
    <property type="project" value="TreeGrafter"/>
</dbReference>
<dbReference type="InterPro" id="IPR020095">
    <property type="entry name" value="PsdUridine_synth_TruA_C"/>
</dbReference>
<dbReference type="InterPro" id="IPR020103">
    <property type="entry name" value="PsdUridine_synth_cat_dom_sf"/>
</dbReference>
<evidence type="ECO:0000313" key="7">
    <source>
        <dbReference type="EMBL" id="CAD9523685.1"/>
    </source>
</evidence>
<dbReference type="PANTHER" id="PTHR11142:SF4">
    <property type="entry name" value="PSEUDOURIDYLATE SYNTHASE 1 HOMOLOG"/>
    <property type="match status" value="1"/>
</dbReference>